<keyword evidence="2" id="KW-1185">Reference proteome</keyword>
<dbReference type="AlphaFoldDB" id="A0A9P6R1R1"/>
<sequence length="82" mass="8855">MGMTESFQEIVAIVPGPTDPETEASTSEASLESIFIDADDVPQVKKVHPGNRHAPYNGELTSCLHPATPTVTLQLKYLLFAT</sequence>
<accession>A0A9P6R1R1</accession>
<dbReference type="EMBL" id="JAAAIP010000994">
    <property type="protein sequence ID" value="KAG0310885.1"/>
    <property type="molecule type" value="Genomic_DNA"/>
</dbReference>
<evidence type="ECO:0000313" key="2">
    <source>
        <dbReference type="Proteomes" id="UP000738325"/>
    </source>
</evidence>
<organism evidence="1 2">
    <name type="scientific">Dissophora globulifera</name>
    <dbReference type="NCBI Taxonomy" id="979702"/>
    <lineage>
        <taxon>Eukaryota</taxon>
        <taxon>Fungi</taxon>
        <taxon>Fungi incertae sedis</taxon>
        <taxon>Mucoromycota</taxon>
        <taxon>Mortierellomycotina</taxon>
        <taxon>Mortierellomycetes</taxon>
        <taxon>Mortierellales</taxon>
        <taxon>Mortierellaceae</taxon>
        <taxon>Dissophora</taxon>
    </lineage>
</organism>
<reference evidence="1" key="1">
    <citation type="journal article" date="2020" name="Fungal Divers.">
        <title>Resolving the Mortierellaceae phylogeny through synthesis of multi-gene phylogenetics and phylogenomics.</title>
        <authorList>
            <person name="Vandepol N."/>
            <person name="Liber J."/>
            <person name="Desiro A."/>
            <person name="Na H."/>
            <person name="Kennedy M."/>
            <person name="Barry K."/>
            <person name="Grigoriev I.V."/>
            <person name="Miller A.N."/>
            <person name="O'Donnell K."/>
            <person name="Stajich J.E."/>
            <person name="Bonito G."/>
        </authorList>
    </citation>
    <scope>NUCLEOTIDE SEQUENCE</scope>
    <source>
        <strain evidence="1">REB-010B</strain>
    </source>
</reference>
<comment type="caution">
    <text evidence="1">The sequence shown here is derived from an EMBL/GenBank/DDBJ whole genome shotgun (WGS) entry which is preliminary data.</text>
</comment>
<dbReference type="Proteomes" id="UP000738325">
    <property type="component" value="Unassembled WGS sequence"/>
</dbReference>
<name>A0A9P6R1R1_9FUNG</name>
<proteinExistence type="predicted"/>
<evidence type="ECO:0000313" key="1">
    <source>
        <dbReference type="EMBL" id="KAG0310885.1"/>
    </source>
</evidence>
<gene>
    <name evidence="1" type="ORF">BGZ99_010503</name>
</gene>
<protein>
    <submittedName>
        <fullName evidence="1">Uncharacterized protein</fullName>
    </submittedName>
</protein>